<comment type="function">
    <text evidence="5">Catalyzes the synthesis of 5,6-dihydrouridine (D), a modified base found in the D-loop of most tRNAs, via the reduction of the C5-C6 double bond in target uridines.</text>
</comment>
<feature type="binding site" evidence="7">
    <location>
        <position position="69"/>
    </location>
    <ligand>
        <name>FMN</name>
        <dbReference type="ChEBI" id="CHEBI:58210"/>
    </ligand>
</feature>
<dbReference type="PANTHER" id="PTHR11082">
    <property type="entry name" value="TRNA-DIHYDROURIDINE SYNTHASE"/>
    <property type="match status" value="1"/>
</dbReference>
<proteinExistence type="inferred from homology"/>
<reference evidence="9" key="1">
    <citation type="journal article" date="2014" name="Int. J. Syst. Evol. Microbiol.">
        <title>Complete genome sequence of Corynebacterium casei LMG S-19264T (=DSM 44701T), isolated from a smear-ripened cheese.</title>
        <authorList>
            <consortium name="US DOE Joint Genome Institute (JGI-PGF)"/>
            <person name="Walter F."/>
            <person name="Albersmeier A."/>
            <person name="Kalinowski J."/>
            <person name="Ruckert C."/>
        </authorList>
    </citation>
    <scope>NUCLEOTIDE SEQUENCE</scope>
    <source>
        <strain evidence="9">KCTC 12988</strain>
    </source>
</reference>
<feature type="binding site" evidence="7">
    <location>
        <begin position="224"/>
        <end position="225"/>
    </location>
    <ligand>
        <name>FMN</name>
        <dbReference type="ChEBI" id="CHEBI:58210"/>
    </ligand>
</feature>
<keyword evidence="3 5" id="KW-0819">tRNA processing</keyword>
<dbReference type="GO" id="GO:0050660">
    <property type="term" value="F:flavin adenine dinucleotide binding"/>
    <property type="evidence" value="ECO:0007669"/>
    <property type="project" value="InterPro"/>
</dbReference>
<protein>
    <recommendedName>
        <fullName evidence="5">tRNA-dihydrouridine synthase</fullName>
        <ecNumber evidence="5">1.3.1.-</ecNumber>
    </recommendedName>
</protein>
<evidence type="ECO:0000256" key="3">
    <source>
        <dbReference type="ARBA" id="ARBA00022694"/>
    </source>
</evidence>
<evidence type="ECO:0000259" key="8">
    <source>
        <dbReference type="Pfam" id="PF01207"/>
    </source>
</evidence>
<evidence type="ECO:0000256" key="1">
    <source>
        <dbReference type="ARBA" id="ARBA00022630"/>
    </source>
</evidence>
<dbReference type="Proteomes" id="UP000644507">
    <property type="component" value="Unassembled WGS sequence"/>
</dbReference>
<keyword evidence="4 5" id="KW-0560">Oxidoreductase</keyword>
<comment type="caution">
    <text evidence="9">The sequence shown here is derived from an EMBL/GenBank/DDBJ whole genome shotgun (WGS) entry which is preliminary data.</text>
</comment>
<sequence length="345" mass="39294">MVDLPQPFTVLAPMQEVTDLPFWKTLMQCGGGADLYITEYFRVHIHSTLEKDILASLLQNPTGRPAIAQMIGQDVAEMRRTAAALLEHEEVAGIDINLGCPAPVVCSKQAGGGLLRDLEQVHRLLGGLREQCGERWFTVKTRVGFESEEEFGELLEVFARHEIDMLSVHGRTVRERYQTPVHVDVVRTAVERLACPVVANGNVVDVATGQSYLRQTEAAGLMVGRGAIRNPWIFPQLRAAFSGQEPEPVERRQLLNYILILWEETARARVEFRQGFEEKKHVQKMKRYLNYIIAGLDDDFEFRMKRSREKEELFALLHDFLDNDEHVPALPPERSKLFCGFRELL</sequence>
<feature type="binding site" evidence="7">
    <location>
        <position position="169"/>
    </location>
    <ligand>
        <name>FMN</name>
        <dbReference type="ChEBI" id="CHEBI:58210"/>
    </ligand>
</feature>
<keyword evidence="7" id="KW-0547">Nucleotide-binding</keyword>
<dbReference type="SUPFAM" id="SSF51395">
    <property type="entry name" value="FMN-linked oxidoreductases"/>
    <property type="match status" value="1"/>
</dbReference>
<feature type="domain" description="DUS-like FMN-binding" evidence="8">
    <location>
        <begin position="11"/>
        <end position="306"/>
    </location>
</feature>
<dbReference type="InterPro" id="IPR013785">
    <property type="entry name" value="Aldolase_TIM"/>
</dbReference>
<evidence type="ECO:0000313" key="9">
    <source>
        <dbReference type="EMBL" id="GHC44217.1"/>
    </source>
</evidence>
<organism evidence="9 10">
    <name type="scientific">Roseibacillus persicicus</name>
    <dbReference type="NCBI Taxonomy" id="454148"/>
    <lineage>
        <taxon>Bacteria</taxon>
        <taxon>Pseudomonadati</taxon>
        <taxon>Verrucomicrobiota</taxon>
        <taxon>Verrucomicrobiia</taxon>
        <taxon>Verrucomicrobiales</taxon>
        <taxon>Verrucomicrobiaceae</taxon>
        <taxon>Roseibacillus</taxon>
    </lineage>
</organism>
<evidence type="ECO:0000256" key="2">
    <source>
        <dbReference type="ARBA" id="ARBA00022643"/>
    </source>
</evidence>
<accession>A0A918TFL6</accession>
<dbReference type="PANTHER" id="PTHR11082:SF25">
    <property type="entry name" value="DUS-LIKE FMN-BINDING DOMAIN-CONTAINING PROTEIN"/>
    <property type="match status" value="1"/>
</dbReference>
<dbReference type="CDD" id="cd02801">
    <property type="entry name" value="DUS_like_FMN"/>
    <property type="match status" value="1"/>
</dbReference>
<evidence type="ECO:0000256" key="5">
    <source>
        <dbReference type="PIRNR" id="PIRNR006621"/>
    </source>
</evidence>
<reference evidence="9" key="2">
    <citation type="submission" date="2020-09" db="EMBL/GenBank/DDBJ databases">
        <authorList>
            <person name="Sun Q."/>
            <person name="Kim S."/>
        </authorList>
    </citation>
    <scope>NUCLEOTIDE SEQUENCE</scope>
    <source>
        <strain evidence="9">KCTC 12988</strain>
    </source>
</reference>
<dbReference type="GO" id="GO:0017150">
    <property type="term" value="F:tRNA dihydrouridine synthase activity"/>
    <property type="evidence" value="ECO:0007669"/>
    <property type="project" value="InterPro"/>
</dbReference>
<evidence type="ECO:0000313" key="10">
    <source>
        <dbReference type="Proteomes" id="UP000644507"/>
    </source>
</evidence>
<comment type="cofactor">
    <cofactor evidence="5 7">
        <name>FMN</name>
        <dbReference type="ChEBI" id="CHEBI:58210"/>
    </cofactor>
</comment>
<dbReference type="RefSeq" id="WP_229809369.1">
    <property type="nucleotide sequence ID" value="NZ_BMXI01000002.1"/>
</dbReference>
<dbReference type="InterPro" id="IPR035587">
    <property type="entry name" value="DUS-like_FMN-bd"/>
</dbReference>
<evidence type="ECO:0000256" key="6">
    <source>
        <dbReference type="PIRSR" id="PIRSR006621-1"/>
    </source>
</evidence>
<dbReference type="Gene3D" id="3.20.20.70">
    <property type="entry name" value="Aldolase class I"/>
    <property type="match status" value="1"/>
</dbReference>
<feature type="active site" description="Proton donor" evidence="6">
    <location>
        <position position="100"/>
    </location>
</feature>
<feature type="binding site" evidence="7">
    <location>
        <position position="140"/>
    </location>
    <ligand>
        <name>FMN</name>
        <dbReference type="ChEBI" id="CHEBI:58210"/>
    </ligand>
</feature>
<keyword evidence="1 5" id="KW-0285">Flavoprotein</keyword>
<comment type="similarity">
    <text evidence="5">Belongs to the dus family.</text>
</comment>
<gene>
    <name evidence="9" type="ORF">GCM10007100_06840</name>
</gene>
<keyword evidence="2 5" id="KW-0288">FMN</keyword>
<keyword evidence="10" id="KW-1185">Reference proteome</keyword>
<dbReference type="AlphaFoldDB" id="A0A918TFL6"/>
<name>A0A918TFL6_9BACT</name>
<dbReference type="InterPro" id="IPR001269">
    <property type="entry name" value="DUS_fam"/>
</dbReference>
<dbReference type="Pfam" id="PF01207">
    <property type="entry name" value="Dus"/>
    <property type="match status" value="1"/>
</dbReference>
<evidence type="ECO:0000256" key="7">
    <source>
        <dbReference type="PIRSR" id="PIRSR006621-2"/>
    </source>
</evidence>
<evidence type="ECO:0000256" key="4">
    <source>
        <dbReference type="ARBA" id="ARBA00023002"/>
    </source>
</evidence>
<dbReference type="PIRSF" id="PIRSF006621">
    <property type="entry name" value="Dus"/>
    <property type="match status" value="1"/>
</dbReference>
<dbReference type="EMBL" id="BMXI01000002">
    <property type="protein sequence ID" value="GHC44217.1"/>
    <property type="molecule type" value="Genomic_DNA"/>
</dbReference>
<dbReference type="EC" id="1.3.1.-" evidence="5"/>